<proteinExistence type="predicted"/>
<evidence type="ECO:0000256" key="1">
    <source>
        <dbReference type="SAM" id="MobiDB-lite"/>
    </source>
</evidence>
<evidence type="ECO:0000313" key="3">
    <source>
        <dbReference type="Proteomes" id="UP000179769"/>
    </source>
</evidence>
<feature type="region of interest" description="Disordered" evidence="1">
    <location>
        <begin position="318"/>
        <end position="355"/>
    </location>
</feature>
<gene>
    <name evidence="2" type="ORF">BBK14_23770</name>
</gene>
<protein>
    <recommendedName>
        <fullName evidence="4">ABC transporter substrate-binding protein</fullName>
    </recommendedName>
</protein>
<keyword evidence="3" id="KW-1185">Reference proteome</keyword>
<dbReference type="OrthoDB" id="5418945at2"/>
<sequence>MHPARVLGIALAVLLLLAGVVVLAVVPRLGGSGGELTTVRALVGSEKRSFLNDPDVTKALADAGYRLEVDVAGSRDIATNRDLTGYDLVFPANTPQADRIRRDHGVTRSSMPFSSPMAIATFRPIADLLTRAGVVRAEGGTSYFDMRAYLDLVAAGTRWSDLPGADAVYRTDRSVLIGSTDVRTSNSAALYLALVSYVANGDEVVTDARTADRMADLAAGLFLRQGYLDATTAEPFDDFLSIGMGKAPLVMIYEAQFLERVRAADGSITPDMRLLYPTPTIYARHTVVPLTDAGNAVGTLLTTDPELTRLAVRHGFRPSDPAAAGAEREARASSAATGPAELVDVVEPPSQEISERMIDRIEARYEEGAG</sequence>
<accession>A0A1S1PT46</accession>
<reference evidence="3" key="1">
    <citation type="submission" date="2016-07" db="EMBL/GenBank/DDBJ databases">
        <title>Frankia sp. NRRL B-16219 Genome sequencing.</title>
        <authorList>
            <person name="Ghodhbane-Gtari F."/>
            <person name="Swanson E."/>
            <person name="Gueddou A."/>
            <person name="Louati M."/>
            <person name="Nouioui I."/>
            <person name="Hezbri K."/>
            <person name="Abebe-Akele F."/>
            <person name="Simpson S."/>
            <person name="Morris K."/>
            <person name="Thomas K."/>
            <person name="Gtari M."/>
            <person name="Tisa L.S."/>
        </authorList>
    </citation>
    <scope>NUCLEOTIDE SEQUENCE [LARGE SCALE GENOMIC DNA]</scope>
    <source>
        <strain evidence="3">NRRL B-16219</strain>
    </source>
</reference>
<organism evidence="2 3">
    <name type="scientific">Parafrankia soli</name>
    <dbReference type="NCBI Taxonomy" id="2599596"/>
    <lineage>
        <taxon>Bacteria</taxon>
        <taxon>Bacillati</taxon>
        <taxon>Actinomycetota</taxon>
        <taxon>Actinomycetes</taxon>
        <taxon>Frankiales</taxon>
        <taxon>Frankiaceae</taxon>
        <taxon>Parafrankia</taxon>
    </lineage>
</organism>
<dbReference type="EMBL" id="MAXA01000238">
    <property type="protein sequence ID" value="OHV23912.1"/>
    <property type="molecule type" value="Genomic_DNA"/>
</dbReference>
<comment type="caution">
    <text evidence="2">The sequence shown here is derived from an EMBL/GenBank/DDBJ whole genome shotgun (WGS) entry which is preliminary data.</text>
</comment>
<evidence type="ECO:0000313" key="2">
    <source>
        <dbReference type="EMBL" id="OHV23912.1"/>
    </source>
</evidence>
<dbReference type="Proteomes" id="UP000179769">
    <property type="component" value="Unassembled WGS sequence"/>
</dbReference>
<evidence type="ECO:0008006" key="4">
    <source>
        <dbReference type="Google" id="ProtNLM"/>
    </source>
</evidence>
<name>A0A1S1PT46_9ACTN</name>
<dbReference type="AlphaFoldDB" id="A0A1S1PT46"/>